<feature type="compositionally biased region" description="Low complexity" evidence="1">
    <location>
        <begin position="44"/>
        <end position="57"/>
    </location>
</feature>
<dbReference type="HOGENOM" id="CLU_2346484_0_0_1"/>
<dbReference type="RefSeq" id="XP_007726006.1">
    <property type="nucleotide sequence ID" value="XM_007727816.1"/>
</dbReference>
<dbReference type="AlphaFoldDB" id="W9Y103"/>
<proteinExistence type="predicted"/>
<feature type="region of interest" description="Disordered" evidence="1">
    <location>
        <begin position="1"/>
        <end position="97"/>
    </location>
</feature>
<dbReference type="GeneID" id="19161805"/>
<sequence length="97" mass="9716">MASLSGLQGAGSKANPPGESAKEQYLGDAGGGDTGDKAGKHTESSTPSSSTETTRTSDPLKGVGSADVEDTSGVGDPKNETERSFVEGTKKGDRLVS</sequence>
<organism evidence="2 3">
    <name type="scientific">Capronia coronata CBS 617.96</name>
    <dbReference type="NCBI Taxonomy" id="1182541"/>
    <lineage>
        <taxon>Eukaryota</taxon>
        <taxon>Fungi</taxon>
        <taxon>Dikarya</taxon>
        <taxon>Ascomycota</taxon>
        <taxon>Pezizomycotina</taxon>
        <taxon>Eurotiomycetes</taxon>
        <taxon>Chaetothyriomycetidae</taxon>
        <taxon>Chaetothyriales</taxon>
        <taxon>Herpotrichiellaceae</taxon>
        <taxon>Capronia</taxon>
    </lineage>
</organism>
<dbReference type="EMBL" id="AMWN01000006">
    <property type="protein sequence ID" value="EXJ83320.1"/>
    <property type="molecule type" value="Genomic_DNA"/>
</dbReference>
<evidence type="ECO:0000313" key="2">
    <source>
        <dbReference type="EMBL" id="EXJ83320.1"/>
    </source>
</evidence>
<evidence type="ECO:0000256" key="1">
    <source>
        <dbReference type="SAM" id="MobiDB-lite"/>
    </source>
</evidence>
<keyword evidence="3" id="KW-1185">Reference proteome</keyword>
<name>W9Y103_9EURO</name>
<dbReference type="Proteomes" id="UP000019484">
    <property type="component" value="Unassembled WGS sequence"/>
</dbReference>
<feature type="compositionally biased region" description="Basic and acidic residues" evidence="1">
    <location>
        <begin position="34"/>
        <end position="43"/>
    </location>
</feature>
<reference evidence="2 3" key="1">
    <citation type="submission" date="2013-03" db="EMBL/GenBank/DDBJ databases">
        <title>The Genome Sequence of Capronia coronata CBS 617.96.</title>
        <authorList>
            <consortium name="The Broad Institute Genomics Platform"/>
            <person name="Cuomo C."/>
            <person name="de Hoog S."/>
            <person name="Gorbushina A."/>
            <person name="Walker B."/>
            <person name="Young S.K."/>
            <person name="Zeng Q."/>
            <person name="Gargeya S."/>
            <person name="Fitzgerald M."/>
            <person name="Haas B."/>
            <person name="Abouelleil A."/>
            <person name="Allen A.W."/>
            <person name="Alvarado L."/>
            <person name="Arachchi H.M."/>
            <person name="Berlin A.M."/>
            <person name="Chapman S.B."/>
            <person name="Gainer-Dewar J."/>
            <person name="Goldberg J."/>
            <person name="Griggs A."/>
            <person name="Gujja S."/>
            <person name="Hansen M."/>
            <person name="Howarth C."/>
            <person name="Imamovic A."/>
            <person name="Ireland A."/>
            <person name="Larimer J."/>
            <person name="McCowan C."/>
            <person name="Murphy C."/>
            <person name="Pearson M."/>
            <person name="Poon T.W."/>
            <person name="Priest M."/>
            <person name="Roberts A."/>
            <person name="Saif S."/>
            <person name="Shea T."/>
            <person name="Sisk P."/>
            <person name="Sykes S."/>
            <person name="Wortman J."/>
            <person name="Nusbaum C."/>
            <person name="Birren B."/>
        </authorList>
    </citation>
    <scope>NUCLEOTIDE SEQUENCE [LARGE SCALE GENOMIC DNA]</scope>
    <source>
        <strain evidence="2 3">CBS 617.96</strain>
    </source>
</reference>
<accession>W9Y103</accession>
<protein>
    <submittedName>
        <fullName evidence="2">Uncharacterized protein</fullName>
    </submittedName>
</protein>
<gene>
    <name evidence="2" type="ORF">A1O1_06941</name>
</gene>
<comment type="caution">
    <text evidence="2">The sequence shown here is derived from an EMBL/GenBank/DDBJ whole genome shotgun (WGS) entry which is preliminary data.</text>
</comment>
<feature type="compositionally biased region" description="Basic and acidic residues" evidence="1">
    <location>
        <begin position="77"/>
        <end position="97"/>
    </location>
</feature>
<evidence type="ECO:0000313" key="3">
    <source>
        <dbReference type="Proteomes" id="UP000019484"/>
    </source>
</evidence>